<dbReference type="GO" id="GO:0005758">
    <property type="term" value="C:mitochondrial intermembrane space"/>
    <property type="evidence" value="ECO:0007669"/>
    <property type="project" value="TreeGrafter"/>
</dbReference>
<keyword evidence="5 6" id="KW-0143">Chaperone</keyword>
<keyword evidence="3" id="KW-0809">Transit peptide</keyword>
<keyword evidence="9" id="KW-1185">Reference proteome</keyword>
<feature type="compositionally biased region" description="Gly residues" evidence="7">
    <location>
        <begin position="112"/>
        <end position="128"/>
    </location>
</feature>
<dbReference type="CDD" id="cd20270">
    <property type="entry name" value="Complex1_LYR_SDHAF3_LYRM10"/>
    <property type="match status" value="1"/>
</dbReference>
<feature type="region of interest" description="Disordered" evidence="7">
    <location>
        <begin position="102"/>
        <end position="136"/>
    </location>
</feature>
<dbReference type="AlphaFoldDB" id="A0A835TL10"/>
<evidence type="ECO:0000256" key="7">
    <source>
        <dbReference type="SAM" id="MobiDB-lite"/>
    </source>
</evidence>
<evidence type="ECO:0000256" key="2">
    <source>
        <dbReference type="ARBA" id="ARBA00006020"/>
    </source>
</evidence>
<reference evidence="8" key="1">
    <citation type="journal article" date="2020" name="bioRxiv">
        <title>Comparative genomics of Chlamydomonas.</title>
        <authorList>
            <person name="Craig R.J."/>
            <person name="Hasan A.R."/>
            <person name="Ness R.W."/>
            <person name="Keightley P.D."/>
        </authorList>
    </citation>
    <scope>NUCLEOTIDE SEQUENCE</scope>
    <source>
        <strain evidence="8">SAG 7.73</strain>
    </source>
</reference>
<dbReference type="Proteomes" id="UP000650467">
    <property type="component" value="Unassembled WGS sequence"/>
</dbReference>
<evidence type="ECO:0000313" key="9">
    <source>
        <dbReference type="Proteomes" id="UP000650467"/>
    </source>
</evidence>
<evidence type="ECO:0000256" key="4">
    <source>
        <dbReference type="ARBA" id="ARBA00023128"/>
    </source>
</evidence>
<dbReference type="PANTHER" id="PTHR13137:SF6">
    <property type="entry name" value="SUCCINATE DEHYDROGENASE ASSEMBLY FACTOR 3, MITOCHONDRIAL"/>
    <property type="match status" value="1"/>
</dbReference>
<evidence type="ECO:0000256" key="6">
    <source>
        <dbReference type="RuleBase" id="RU368039"/>
    </source>
</evidence>
<name>A0A835TL10_CHLIN</name>
<dbReference type="GO" id="GO:0034553">
    <property type="term" value="P:mitochondrial respiratory chain complex II assembly"/>
    <property type="evidence" value="ECO:0007669"/>
    <property type="project" value="UniProtKB-UniRule"/>
</dbReference>
<gene>
    <name evidence="8" type="ORF">HXX76_004991</name>
</gene>
<dbReference type="OrthoDB" id="278329at2759"/>
<comment type="caution">
    <text evidence="8">The sequence shown here is derived from an EMBL/GenBank/DDBJ whole genome shotgun (WGS) entry which is preliminary data.</text>
</comment>
<comment type="similarity">
    <text evidence="2 6">Belongs to the complex I LYR family. SDHAF3 subfamily.</text>
</comment>
<sequence>MSSANPRKLAGPIVQLFRDVMKLHRERLPPPMRDLGDSYARAEFRSHLRGKTTMEQWKQFVREWQVYLATLRGDEQAAASAEANVARVFELMSDDQRKRVDLLQKELNSRTGAGGDGEGDAGGGGGGGDPRRGAHQ</sequence>
<comment type="subcellular location">
    <subcellularLocation>
        <location evidence="1 6">Mitochondrion matrix</location>
    </subcellularLocation>
</comment>
<organism evidence="8 9">
    <name type="scientific">Chlamydomonas incerta</name>
    <dbReference type="NCBI Taxonomy" id="51695"/>
    <lineage>
        <taxon>Eukaryota</taxon>
        <taxon>Viridiplantae</taxon>
        <taxon>Chlorophyta</taxon>
        <taxon>core chlorophytes</taxon>
        <taxon>Chlorophyceae</taxon>
        <taxon>CS clade</taxon>
        <taxon>Chlamydomonadales</taxon>
        <taxon>Chlamydomonadaceae</taxon>
        <taxon>Chlamydomonas</taxon>
    </lineage>
</organism>
<protein>
    <recommendedName>
        <fullName evidence="6">Succinate dehydrogenase assembly factor 3</fullName>
        <shortName evidence="6">SDH assembly factor 3</shortName>
        <shortName evidence="6">SDHAF3</shortName>
    </recommendedName>
</protein>
<keyword evidence="4 6" id="KW-0496">Mitochondrion</keyword>
<accession>A0A835TL10</accession>
<dbReference type="EMBL" id="JAEHOC010000008">
    <property type="protein sequence ID" value="KAG2439640.1"/>
    <property type="molecule type" value="Genomic_DNA"/>
</dbReference>
<dbReference type="GO" id="GO:0006105">
    <property type="term" value="P:succinate metabolic process"/>
    <property type="evidence" value="ECO:0007669"/>
    <property type="project" value="TreeGrafter"/>
</dbReference>
<dbReference type="Pfam" id="PF13233">
    <property type="entry name" value="Complex1_LYR_2"/>
    <property type="match status" value="1"/>
</dbReference>
<dbReference type="PANTHER" id="PTHR13137">
    <property type="entry name" value="DC11 ACN9 HOMOLOG"/>
    <property type="match status" value="1"/>
</dbReference>
<comment type="subunit">
    <text evidence="6">Interacts with the iron-sulfur protein subunit within the SDH catalytic dimer.</text>
</comment>
<comment type="function">
    <text evidence="6">Plays an essential role in the assembly of succinate dehydrogenase (SDH), an enzyme complex (also referred to as respiratory complex II) that is a component of both the tricarboxylic acid (TCA) cycle and the mitochondrial electron transport chain, and which couples the oxidation of succinate to fumarate with the reduction of ubiquinone (coenzyme Q) to ubiquinol. Promotes maturation of the iron-sulfur protein subunit of the SDH catalytic dimer, protecting it from the deleterious effects of oxidants. May act together with SDHAF1.</text>
</comment>
<evidence type="ECO:0000256" key="5">
    <source>
        <dbReference type="ARBA" id="ARBA00023186"/>
    </source>
</evidence>
<evidence type="ECO:0000256" key="3">
    <source>
        <dbReference type="ARBA" id="ARBA00022946"/>
    </source>
</evidence>
<evidence type="ECO:0000313" key="8">
    <source>
        <dbReference type="EMBL" id="KAG2439640.1"/>
    </source>
</evidence>
<evidence type="ECO:0000256" key="1">
    <source>
        <dbReference type="ARBA" id="ARBA00004305"/>
    </source>
</evidence>
<proteinExistence type="inferred from homology"/>
<dbReference type="InterPro" id="IPR008381">
    <property type="entry name" value="SDHAF3/Sdh7"/>
</dbReference>
<dbReference type="GO" id="GO:0005759">
    <property type="term" value="C:mitochondrial matrix"/>
    <property type="evidence" value="ECO:0007669"/>
    <property type="project" value="UniProtKB-SubCell"/>
</dbReference>